<reference evidence="7" key="1">
    <citation type="journal article" date="2020" name="mSystems">
        <title>Genome- and Community-Level Interaction Insights into Carbon Utilization and Element Cycling Functions of Hydrothermarchaeota in Hydrothermal Sediment.</title>
        <authorList>
            <person name="Zhou Z."/>
            <person name="Liu Y."/>
            <person name="Xu W."/>
            <person name="Pan J."/>
            <person name="Luo Z.H."/>
            <person name="Li M."/>
        </authorList>
    </citation>
    <scope>NUCLEOTIDE SEQUENCE [LARGE SCALE GENOMIC DNA]</scope>
    <source>
        <strain evidence="7">HyVt-527</strain>
    </source>
</reference>
<accession>A0A7V5UFQ9</accession>
<evidence type="ECO:0000256" key="1">
    <source>
        <dbReference type="ARBA" id="ARBA00022691"/>
    </source>
</evidence>
<dbReference type="CDD" id="cd01335">
    <property type="entry name" value="Radical_SAM"/>
    <property type="match status" value="1"/>
</dbReference>
<organism evidence="7">
    <name type="scientific">Caldithrix abyssi</name>
    <dbReference type="NCBI Taxonomy" id="187145"/>
    <lineage>
        <taxon>Bacteria</taxon>
        <taxon>Pseudomonadati</taxon>
        <taxon>Calditrichota</taxon>
        <taxon>Calditrichia</taxon>
        <taxon>Calditrichales</taxon>
        <taxon>Calditrichaceae</taxon>
        <taxon>Caldithrix</taxon>
    </lineage>
</organism>
<protein>
    <submittedName>
        <fullName evidence="7">Radical SAM protein</fullName>
    </submittedName>
</protein>
<dbReference type="PANTHER" id="PTHR43075:SF1">
    <property type="entry name" value="FORMATE LYASE ACTIVATING ENZYME, PUTATIVE (AFU_ORTHOLOGUE AFUA_2G15630)-RELATED"/>
    <property type="match status" value="1"/>
</dbReference>
<comment type="caution">
    <text evidence="7">The sequence shown here is derived from an EMBL/GenBank/DDBJ whole genome shotgun (WGS) entry which is preliminary data.</text>
</comment>
<gene>
    <name evidence="7" type="ORF">ENJ89_10555</name>
</gene>
<dbReference type="GO" id="GO:0003824">
    <property type="term" value="F:catalytic activity"/>
    <property type="evidence" value="ECO:0007669"/>
    <property type="project" value="InterPro"/>
</dbReference>
<evidence type="ECO:0000256" key="4">
    <source>
        <dbReference type="ARBA" id="ARBA00023014"/>
    </source>
</evidence>
<dbReference type="PANTHER" id="PTHR43075">
    <property type="entry name" value="FORMATE LYASE ACTIVATING ENZYME, PUTATIVE (AFU_ORTHOLOGUE AFUA_2G15630)-RELATED"/>
    <property type="match status" value="1"/>
</dbReference>
<dbReference type="SUPFAM" id="SSF102114">
    <property type="entry name" value="Radical SAM enzymes"/>
    <property type="match status" value="1"/>
</dbReference>
<dbReference type="Pfam" id="PF04055">
    <property type="entry name" value="Radical_SAM"/>
    <property type="match status" value="1"/>
</dbReference>
<dbReference type="InterPro" id="IPR040085">
    <property type="entry name" value="MJ0674-like"/>
</dbReference>
<evidence type="ECO:0000259" key="6">
    <source>
        <dbReference type="Pfam" id="PF04055"/>
    </source>
</evidence>
<evidence type="ECO:0000256" key="2">
    <source>
        <dbReference type="ARBA" id="ARBA00022723"/>
    </source>
</evidence>
<keyword evidence="4 5" id="KW-0411">Iron-sulfur</keyword>
<feature type="binding site" evidence="5">
    <location>
        <position position="94"/>
    </location>
    <ligand>
        <name>[4Fe-4S] cluster</name>
        <dbReference type="ChEBI" id="CHEBI:49883"/>
        <note>4Fe-4S-S-AdoMet</note>
    </ligand>
</feature>
<evidence type="ECO:0000256" key="5">
    <source>
        <dbReference type="PIRSR" id="PIRSR004869-50"/>
    </source>
</evidence>
<dbReference type="PIRSF" id="PIRSF004869">
    <property type="entry name" value="PflX_prd"/>
    <property type="match status" value="1"/>
</dbReference>
<evidence type="ECO:0000256" key="3">
    <source>
        <dbReference type="ARBA" id="ARBA00023004"/>
    </source>
</evidence>
<feature type="binding site" evidence="5">
    <location>
        <position position="87"/>
    </location>
    <ligand>
        <name>[4Fe-4S] cluster</name>
        <dbReference type="ChEBI" id="CHEBI:49883"/>
        <note>4Fe-4S-S-AdoMet</note>
    </ligand>
</feature>
<comment type="cofactor">
    <cofactor evidence="5">
        <name>[4Fe-4S] cluster</name>
        <dbReference type="ChEBI" id="CHEBI:49883"/>
    </cofactor>
    <text evidence="5">Binds 1 [4Fe-4S] cluster. The cluster is coordinated with 3 cysteines and an exchangeable S-adenosyl-L-methionine.</text>
</comment>
<feature type="domain" description="Radical SAM core" evidence="6">
    <location>
        <begin position="83"/>
        <end position="214"/>
    </location>
</feature>
<keyword evidence="2 5" id="KW-0479">Metal-binding</keyword>
<proteinExistence type="predicted"/>
<keyword evidence="3 5" id="KW-0408">Iron</keyword>
<dbReference type="SFLD" id="SFLDS00029">
    <property type="entry name" value="Radical_SAM"/>
    <property type="match status" value="1"/>
</dbReference>
<dbReference type="InterPro" id="IPR058240">
    <property type="entry name" value="rSAM_sf"/>
</dbReference>
<dbReference type="InterPro" id="IPR007197">
    <property type="entry name" value="rSAM"/>
</dbReference>
<dbReference type="InterPro" id="IPR013785">
    <property type="entry name" value="Aldolase_TIM"/>
</dbReference>
<evidence type="ECO:0000313" key="7">
    <source>
        <dbReference type="EMBL" id="HHJ53625.1"/>
    </source>
</evidence>
<dbReference type="GO" id="GO:0046872">
    <property type="term" value="F:metal ion binding"/>
    <property type="evidence" value="ECO:0007669"/>
    <property type="project" value="UniProtKB-KW"/>
</dbReference>
<dbReference type="InterPro" id="IPR016431">
    <property type="entry name" value="Pyrv-formate_lyase-activ_prd"/>
</dbReference>
<dbReference type="EMBL" id="DROD01000671">
    <property type="protein sequence ID" value="HHJ53625.1"/>
    <property type="molecule type" value="Genomic_DNA"/>
</dbReference>
<feature type="binding site" evidence="5">
    <location>
        <position position="91"/>
    </location>
    <ligand>
        <name>[4Fe-4S] cluster</name>
        <dbReference type="ChEBI" id="CHEBI:49883"/>
        <note>4Fe-4S-S-AdoMet</note>
    </ligand>
</feature>
<dbReference type="Proteomes" id="UP000886124">
    <property type="component" value="Unassembled WGS sequence"/>
</dbReference>
<dbReference type="Gene3D" id="3.20.20.70">
    <property type="entry name" value="Aldolase class I"/>
    <property type="match status" value="1"/>
</dbReference>
<sequence length="337" mass="38919">MRDKEFEPSYLKLYRSGELERRLHQLEEMLRDCRVCPWNCGINRFSTVGGVCRAGYEPYVSSVCDHHGEEPVLSGYIGSGTVFFGSCNLRCVYCQNWQISQDRDYFSGTVQSFDRVARQIVALQEEYGVHNINFVSPSHFVPQMVRIIYQAIPLGLRVPIVYNTNSYDSLEALKLLDGIVDIYLPDIKYADDAAARKYSRVKNYTQHARSAIKEMFRQVGPLQVDEHGVAQRGLIVRHLILPNDLAGSRESLKWLAEEVSPQVTVSLMSQYYPAHKAKEYPLLSRTIRYPEYLKAYQVLEKYGLQHGFVQQMDAPEYYQPDFRREGHPFEPEDDSSF</sequence>
<dbReference type="AlphaFoldDB" id="A0A7V5UFQ9"/>
<dbReference type="GO" id="GO:0051536">
    <property type="term" value="F:iron-sulfur cluster binding"/>
    <property type="evidence" value="ECO:0007669"/>
    <property type="project" value="UniProtKB-KW"/>
</dbReference>
<dbReference type="SFLD" id="SFLDG01099">
    <property type="entry name" value="Uncharacterised_Radical_SAM_Su"/>
    <property type="match status" value="1"/>
</dbReference>
<name>A0A7V5UFQ9_CALAY</name>
<keyword evidence="1 5" id="KW-0949">S-adenosyl-L-methionine</keyword>